<feature type="transmembrane region" description="Helical" evidence="6">
    <location>
        <begin position="317"/>
        <end position="335"/>
    </location>
</feature>
<dbReference type="CDD" id="cd00880">
    <property type="entry name" value="Era_like"/>
    <property type="match status" value="1"/>
</dbReference>
<comment type="subcellular location">
    <subcellularLocation>
        <location evidence="1">Membrane</location>
        <topology evidence="1">Multi-pass membrane protein</topology>
    </subcellularLocation>
</comment>
<organism evidence="8 9">
    <name type="scientific">Coralloluteibacterium thermophilum</name>
    <dbReference type="NCBI Taxonomy" id="2707049"/>
    <lineage>
        <taxon>Bacteria</taxon>
        <taxon>Pseudomonadati</taxon>
        <taxon>Pseudomonadota</taxon>
        <taxon>Gammaproteobacteria</taxon>
        <taxon>Lysobacterales</taxon>
        <taxon>Lysobacteraceae</taxon>
        <taxon>Coralloluteibacterium</taxon>
    </lineage>
</organism>
<dbReference type="InterPro" id="IPR006073">
    <property type="entry name" value="GTP-bd"/>
</dbReference>
<name>A0ABV9NIH7_9GAMM</name>
<keyword evidence="3 6" id="KW-1133">Transmembrane helix</keyword>
<dbReference type="EMBL" id="JBHSGG010000022">
    <property type="protein sequence ID" value="MFC4728086.1"/>
    <property type="molecule type" value="Genomic_DNA"/>
</dbReference>
<sequence length="452" mass="47892">MNWWRRLRGGGPPGPRGATGGDAHLARAADSLRALIDDPAIPRAVRDALAEDYAEIQAQLDKLEQAQLHVAVFGRVSVGKSALLNALAGRDAFGTGVLHGTTVRQQRVSWDSAAAEAPGLGPLILIDTPGIDELDGEARDALAHEVAERADLVLFVVDADMTAVEHRALLRIAVPGRPLLLVLNKADRYTPQERDALLRRLTEHAEGRLRPAQVVAAMAAPAPQRVLRELPGGGEEIVERPRVPDVAALRAAILDLMAREGRTFSALNAALAASRLSDAVGERLTGLRREAADRIVHAYCLAKGATVALNPIPVADLFAAAALDVALVAHLGRVYGMTPSRAEAGRLLAVILGQLAALMGAVWGVNLVASALKLGTGGLSTIATGGAQGALAWYATYVVGRVAERWYAQGRSWGEGGPKQVVREIVESLDRDSILREARGEILARLRGGRAR</sequence>
<keyword evidence="2 6" id="KW-0812">Transmembrane</keyword>
<feature type="domain" description="G" evidence="7">
    <location>
        <begin position="69"/>
        <end position="185"/>
    </location>
</feature>
<evidence type="ECO:0000256" key="6">
    <source>
        <dbReference type="SAM" id="Phobius"/>
    </source>
</evidence>
<dbReference type="InterPro" id="IPR021147">
    <property type="entry name" value="DUF697"/>
</dbReference>
<feature type="transmembrane region" description="Helical" evidence="6">
    <location>
        <begin position="347"/>
        <end position="372"/>
    </location>
</feature>
<reference evidence="9" key="1">
    <citation type="journal article" date="2019" name="Int. J. Syst. Evol. Microbiol.">
        <title>The Global Catalogue of Microorganisms (GCM) 10K type strain sequencing project: providing services to taxonomists for standard genome sequencing and annotation.</title>
        <authorList>
            <consortium name="The Broad Institute Genomics Platform"/>
            <consortium name="The Broad Institute Genome Sequencing Center for Infectious Disease"/>
            <person name="Wu L."/>
            <person name="Ma J."/>
        </authorList>
    </citation>
    <scope>NUCLEOTIDE SEQUENCE [LARGE SCALE GENOMIC DNA]</scope>
    <source>
        <strain evidence="9">CGMCC 1.13574</strain>
    </source>
</reference>
<comment type="caution">
    <text evidence="8">The sequence shown here is derived from an EMBL/GenBank/DDBJ whole genome shotgun (WGS) entry which is preliminary data.</text>
</comment>
<evidence type="ECO:0000256" key="5">
    <source>
        <dbReference type="SAM" id="MobiDB-lite"/>
    </source>
</evidence>
<gene>
    <name evidence="8" type="ORF">ACFO3Q_07890</name>
</gene>
<dbReference type="SUPFAM" id="SSF52540">
    <property type="entry name" value="P-loop containing nucleoside triphosphate hydrolases"/>
    <property type="match status" value="1"/>
</dbReference>
<feature type="transmembrane region" description="Helical" evidence="6">
    <location>
        <begin position="378"/>
        <end position="399"/>
    </location>
</feature>
<evidence type="ECO:0000259" key="7">
    <source>
        <dbReference type="Pfam" id="PF01926"/>
    </source>
</evidence>
<dbReference type="InterPro" id="IPR027417">
    <property type="entry name" value="P-loop_NTPase"/>
</dbReference>
<dbReference type="PANTHER" id="PTHR42714:SF6">
    <property type="entry name" value="TRANSLATION INITIATION FACTOR IF-2"/>
    <property type="match status" value="1"/>
</dbReference>
<accession>A0ABV9NIH7</accession>
<proteinExistence type="predicted"/>
<feature type="region of interest" description="Disordered" evidence="5">
    <location>
        <begin position="1"/>
        <end position="21"/>
    </location>
</feature>
<keyword evidence="9" id="KW-1185">Reference proteome</keyword>
<evidence type="ECO:0000256" key="3">
    <source>
        <dbReference type="ARBA" id="ARBA00022989"/>
    </source>
</evidence>
<dbReference type="PANTHER" id="PTHR42714">
    <property type="entry name" value="TRNA MODIFICATION GTPASE GTPBP3"/>
    <property type="match status" value="1"/>
</dbReference>
<dbReference type="Proteomes" id="UP001595892">
    <property type="component" value="Unassembled WGS sequence"/>
</dbReference>
<evidence type="ECO:0000256" key="2">
    <source>
        <dbReference type="ARBA" id="ARBA00022692"/>
    </source>
</evidence>
<dbReference type="Pfam" id="PF05128">
    <property type="entry name" value="DUF697"/>
    <property type="match status" value="1"/>
</dbReference>
<dbReference type="Pfam" id="PF01926">
    <property type="entry name" value="MMR_HSR1"/>
    <property type="match status" value="1"/>
</dbReference>
<dbReference type="Gene3D" id="3.40.50.300">
    <property type="entry name" value="P-loop containing nucleotide triphosphate hydrolases"/>
    <property type="match status" value="1"/>
</dbReference>
<protein>
    <submittedName>
        <fullName evidence="8">DUF697 domain-containing protein</fullName>
    </submittedName>
</protein>
<keyword evidence="4 6" id="KW-0472">Membrane</keyword>
<evidence type="ECO:0000256" key="1">
    <source>
        <dbReference type="ARBA" id="ARBA00004141"/>
    </source>
</evidence>
<evidence type="ECO:0000256" key="4">
    <source>
        <dbReference type="ARBA" id="ARBA00023136"/>
    </source>
</evidence>
<evidence type="ECO:0000313" key="8">
    <source>
        <dbReference type="EMBL" id="MFC4728086.1"/>
    </source>
</evidence>
<evidence type="ECO:0000313" key="9">
    <source>
        <dbReference type="Proteomes" id="UP001595892"/>
    </source>
</evidence>
<dbReference type="RefSeq" id="WP_377004109.1">
    <property type="nucleotide sequence ID" value="NZ_JBHSGG010000022.1"/>
</dbReference>